<proteinExistence type="predicted"/>
<evidence type="ECO:0000313" key="2">
    <source>
        <dbReference type="EMBL" id="MPC11457.1"/>
    </source>
</evidence>
<gene>
    <name evidence="2" type="ORF">E2C01_004124</name>
</gene>
<feature type="region of interest" description="Disordered" evidence="1">
    <location>
        <begin position="25"/>
        <end position="49"/>
    </location>
</feature>
<sequence length="109" mass="11966">MRHARRRHQAWEGAHLADLETQVTGQQHAGLHESFSFPGDGKRGEGKGSSLNGLSTFSPFCLPQSPLSVYCLCPSSCRSVSNFVPSVMPRLYSDSSATVKQTCIFNFVF</sequence>
<accession>A0A5B7CP10</accession>
<reference evidence="2 3" key="1">
    <citation type="submission" date="2019-05" db="EMBL/GenBank/DDBJ databases">
        <title>Another draft genome of Portunus trituberculatus and its Hox gene families provides insights of decapod evolution.</title>
        <authorList>
            <person name="Jeong J.-H."/>
            <person name="Song I."/>
            <person name="Kim S."/>
            <person name="Choi T."/>
            <person name="Kim D."/>
            <person name="Ryu S."/>
            <person name="Kim W."/>
        </authorList>
    </citation>
    <scope>NUCLEOTIDE SEQUENCE [LARGE SCALE GENOMIC DNA]</scope>
    <source>
        <tissue evidence="2">Muscle</tissue>
    </source>
</reference>
<dbReference type="AlphaFoldDB" id="A0A5B7CP10"/>
<evidence type="ECO:0000313" key="3">
    <source>
        <dbReference type="Proteomes" id="UP000324222"/>
    </source>
</evidence>
<name>A0A5B7CP10_PORTR</name>
<keyword evidence="3" id="KW-1185">Reference proteome</keyword>
<protein>
    <submittedName>
        <fullName evidence="2">Uncharacterized protein</fullName>
    </submittedName>
</protein>
<organism evidence="2 3">
    <name type="scientific">Portunus trituberculatus</name>
    <name type="common">Swimming crab</name>
    <name type="synonym">Neptunus trituberculatus</name>
    <dbReference type="NCBI Taxonomy" id="210409"/>
    <lineage>
        <taxon>Eukaryota</taxon>
        <taxon>Metazoa</taxon>
        <taxon>Ecdysozoa</taxon>
        <taxon>Arthropoda</taxon>
        <taxon>Crustacea</taxon>
        <taxon>Multicrustacea</taxon>
        <taxon>Malacostraca</taxon>
        <taxon>Eumalacostraca</taxon>
        <taxon>Eucarida</taxon>
        <taxon>Decapoda</taxon>
        <taxon>Pleocyemata</taxon>
        <taxon>Brachyura</taxon>
        <taxon>Eubrachyura</taxon>
        <taxon>Portunoidea</taxon>
        <taxon>Portunidae</taxon>
        <taxon>Portuninae</taxon>
        <taxon>Portunus</taxon>
    </lineage>
</organism>
<comment type="caution">
    <text evidence="2">The sequence shown here is derived from an EMBL/GenBank/DDBJ whole genome shotgun (WGS) entry which is preliminary data.</text>
</comment>
<evidence type="ECO:0000256" key="1">
    <source>
        <dbReference type="SAM" id="MobiDB-lite"/>
    </source>
</evidence>
<dbReference type="EMBL" id="VSRR010000164">
    <property type="protein sequence ID" value="MPC11457.1"/>
    <property type="molecule type" value="Genomic_DNA"/>
</dbReference>
<dbReference type="Proteomes" id="UP000324222">
    <property type="component" value="Unassembled WGS sequence"/>
</dbReference>